<evidence type="ECO:0000256" key="8">
    <source>
        <dbReference type="PROSITE-ProRule" id="PRU00723"/>
    </source>
</evidence>
<dbReference type="SUPFAM" id="SSF56112">
    <property type="entry name" value="Protein kinase-like (PK-like)"/>
    <property type="match status" value="1"/>
</dbReference>
<feature type="zinc finger region" description="C3H1-type" evidence="8">
    <location>
        <begin position="38"/>
        <end position="66"/>
    </location>
</feature>
<dbReference type="InterPro" id="IPR041332">
    <property type="entry name" value="Pan3_CK"/>
</dbReference>
<feature type="region of interest" description="Knob domain" evidence="7">
    <location>
        <begin position="522"/>
        <end position="621"/>
    </location>
</feature>
<evidence type="ECO:0000256" key="3">
    <source>
        <dbReference type="ARBA" id="ARBA00022664"/>
    </source>
</evidence>
<dbReference type="InterPro" id="IPR030844">
    <property type="entry name" value="PAN3"/>
</dbReference>
<dbReference type="Gene3D" id="1.10.510.10">
    <property type="entry name" value="Transferase(Phosphotransferase) domain 1"/>
    <property type="match status" value="1"/>
</dbReference>
<dbReference type="InterPro" id="IPR000571">
    <property type="entry name" value="Znf_CCCH"/>
</dbReference>
<keyword evidence="6 7" id="KW-0175">Coiled coil</keyword>
<evidence type="ECO:0000256" key="6">
    <source>
        <dbReference type="ARBA" id="ARBA00023054"/>
    </source>
</evidence>
<keyword evidence="5 7" id="KW-0067">ATP-binding</keyword>
<comment type="domain">
    <text evidence="7">The pseudokinase domain, the coiled-coil (CC), and C-terminal knob domain (CK) form a structural unit (PKC) that forms an extensive high-affinity interaction surface for PAN2.</text>
</comment>
<dbReference type="Pfam" id="PF25586">
    <property type="entry name" value="zf-CCCH_PAN3"/>
    <property type="match status" value="1"/>
</dbReference>
<comment type="domain">
    <text evidence="7">Contains a pseudokinase domain. The protein kinase domain is predicted to be catalytically inactive because some of the residues important for catalytic activity are substituted and it lacks the equivalent of the binding site for a peptide substrate. However, it has retained an ATP-binding site and ATP-binding is required for mRNA degradation, stimulating the activity of the PAN2 nuclease in vitro. The nucleotide-binding site is juxtaposed to the RNase active site of PAN2 in the complex and may actually bind nucleosides of a poly(A) RNA rather than ATP, feeding the poly(A)-tail to the active site of the deadenylase and thus increasing the efficiency with which this distributive enzyme degrades oligo(A) RNAs.</text>
</comment>
<evidence type="ECO:0000313" key="12">
    <source>
        <dbReference type="Proteomes" id="UP001437256"/>
    </source>
</evidence>
<proteinExistence type="inferred from homology"/>
<dbReference type="Gene3D" id="1.10.287.3700">
    <property type="match status" value="1"/>
</dbReference>
<evidence type="ECO:0000259" key="10">
    <source>
        <dbReference type="PROSITE" id="PS50103"/>
    </source>
</evidence>
<keyword evidence="12" id="KW-1185">Reference proteome</keyword>
<comment type="caution">
    <text evidence="11">The sequence shown here is derived from an EMBL/GenBank/DDBJ whole genome shotgun (WGS) entry which is preliminary data.</text>
</comment>
<comment type="subunit">
    <text evidence="7">Homodimer. Forms a heterotrimer with a catalytic subunit PAN2 to form the poly(A)-nuclease (PAN) deadenylation complex. Interacts (via PAM-2 motif) with poly(A)-binding protein PAB1 (via PABC domain), conferring substrate specificity of the enzyme complex.</text>
</comment>
<evidence type="ECO:0000256" key="5">
    <source>
        <dbReference type="ARBA" id="ARBA00022840"/>
    </source>
</evidence>
<keyword evidence="8" id="KW-0479">Metal-binding</keyword>
<keyword evidence="3 7" id="KW-0507">mRNA processing</keyword>
<dbReference type="PROSITE" id="PS50011">
    <property type="entry name" value="PROTEIN_KINASE_DOM"/>
    <property type="match status" value="1"/>
</dbReference>
<dbReference type="Proteomes" id="UP001437256">
    <property type="component" value="Unassembled WGS sequence"/>
</dbReference>
<organism evidence="11 12">
    <name type="scientific">Marasmius tenuissimus</name>
    <dbReference type="NCBI Taxonomy" id="585030"/>
    <lineage>
        <taxon>Eukaryota</taxon>
        <taxon>Fungi</taxon>
        <taxon>Dikarya</taxon>
        <taxon>Basidiomycota</taxon>
        <taxon>Agaricomycotina</taxon>
        <taxon>Agaricomycetes</taxon>
        <taxon>Agaricomycetidae</taxon>
        <taxon>Agaricales</taxon>
        <taxon>Marasmiineae</taxon>
        <taxon>Marasmiaceae</taxon>
        <taxon>Marasmius</taxon>
    </lineage>
</organism>
<name>A0ABR3A4L8_9AGAR</name>
<accession>A0ABR3A4L8</accession>
<comment type="caution">
    <text evidence="7">Lacks conserved residue(s) required for the propagation of feature annotation.</text>
</comment>
<evidence type="ECO:0000256" key="1">
    <source>
        <dbReference type="ARBA" id="ARBA00004496"/>
    </source>
</evidence>
<reference evidence="11 12" key="1">
    <citation type="submission" date="2024-05" db="EMBL/GenBank/DDBJ databases">
        <title>A draft genome resource for the thread blight pathogen Marasmius tenuissimus strain MS-2.</title>
        <authorList>
            <person name="Yulfo-Soto G.E."/>
            <person name="Baruah I.K."/>
            <person name="Amoako-Attah I."/>
            <person name="Bukari Y."/>
            <person name="Meinhardt L.W."/>
            <person name="Bailey B.A."/>
            <person name="Cohen S.P."/>
        </authorList>
    </citation>
    <scope>NUCLEOTIDE SEQUENCE [LARGE SCALE GENOMIC DNA]</scope>
    <source>
        <strain evidence="11 12">MS-2</strain>
    </source>
</reference>
<dbReference type="EMBL" id="JBBXMP010000015">
    <property type="protein sequence ID" value="KAL0068912.1"/>
    <property type="molecule type" value="Genomic_DNA"/>
</dbReference>
<evidence type="ECO:0000256" key="7">
    <source>
        <dbReference type="HAMAP-Rule" id="MF_03181"/>
    </source>
</evidence>
<dbReference type="Pfam" id="PF18101">
    <property type="entry name" value="Pan3_CK"/>
    <property type="match status" value="1"/>
</dbReference>
<comment type="function">
    <text evidence="7">Regulatory subunit of the poly(A)-nuclease (PAN) deadenylation complex, one of two cytoplasmic mRNA deadenylases involved in mRNA turnover. PAN specifically shortens poly(A) tails of RNA and the activity is stimulated by poly(A)-binding protein PAB1. PAN deadenylation is followed by rapid degradation of the shortened mRNA tails by the CCR4-NOT complex. Deadenylated mRNAs are then degraded by two alternative mechanisms, namely exosome-mediated 3'-5' exonucleolytic degradation, or deadenlyation-dependent mRNA decaping and subsequent 5'-3' exonucleolytic degradation by XRN1. May also be involved in post-transcriptional maturation of mRNA poly(A) tails. PAN3 acts as a positive regulator for PAN activity, recruiting the catalytic subunit PAN2 to mRNA via its interaction with RNA and with PAB1.</text>
</comment>
<gene>
    <name evidence="7 11" type="primary">PAN3</name>
    <name evidence="11" type="ORF">AAF712_003905</name>
</gene>
<sequence>MAYFARPSSASAAVRIVKPNTPDESTPAQLPSRKDSVPRQTQCRNILIYGFCKFEDKGCVYYHPSAPDAIQPTTQSETPAVASISAQAVNAPVFIPKSSSVNRVPSPSPSPPEYQAIQEQYGYDLGNGRLGEAATQLEPQYDDFSVHQDMSYYSASSQFFIREPLNYHLYTPIIPPSFVSSTSDSHFVPSSSELRQLLQTRSEDVRSAPQVGLGLPEEIQGYHTLTPLDTAATTSDRRKLFNWSSVVYRATHKADGIPYALLRVENFRLMHQAAFSSIEAWSKIRHPNIVSVHEAFTTRSFNDNSLVVAYTYHPRAQTLHDLHLKPKSTYQNNYSGHPQPPPLGAIPERTLWSYIIQIASAIKKVHEAGMAARTIDATKVLLTGKNRRVVRISSCGVMDVLMYDTHQDLHYLQQEDLSQFGRLVFALTCNNPNAASTSNFQKSLDHMSRMYSHDVKTAALFLISKSNPHKVKTINRLYEIIGSRITAELDDALEATDRYEHELTGELENARIVRLLCKLNFINERPEFALDPRWSETGDRYIIKLFRDYVFHQVDEQGNPVTNLSHVLTCLNKLDAGSEEKLMLVARDEQSCLVVSYRDIRTCLESAFSELARPTGSTYTR</sequence>
<evidence type="ECO:0000256" key="2">
    <source>
        <dbReference type="ARBA" id="ARBA00022490"/>
    </source>
</evidence>
<feature type="domain" description="Protein kinase" evidence="9">
    <location>
        <begin position="233"/>
        <end position="522"/>
    </location>
</feature>
<keyword evidence="4 7" id="KW-0547">Nucleotide-binding</keyword>
<keyword evidence="8" id="KW-0862">Zinc</keyword>
<evidence type="ECO:0000256" key="4">
    <source>
        <dbReference type="ARBA" id="ARBA00022741"/>
    </source>
</evidence>
<dbReference type="Gene3D" id="6.10.250.3160">
    <property type="match status" value="1"/>
</dbReference>
<feature type="domain" description="C3H1-type" evidence="10">
    <location>
        <begin position="38"/>
        <end position="66"/>
    </location>
</feature>
<dbReference type="InterPro" id="IPR011009">
    <property type="entry name" value="Kinase-like_dom_sf"/>
</dbReference>
<dbReference type="HAMAP" id="MF_03181">
    <property type="entry name" value="PAN3"/>
    <property type="match status" value="1"/>
</dbReference>
<evidence type="ECO:0000259" key="9">
    <source>
        <dbReference type="PROSITE" id="PS50011"/>
    </source>
</evidence>
<comment type="domain">
    <text evidence="7">The N-terminal zinc finger binds to poly(A) RNA.</text>
</comment>
<dbReference type="PANTHER" id="PTHR12272:SF11">
    <property type="entry name" value="PAN2-PAN3 DEADENYLATION COMPLEX SUBUNIT PAN3"/>
    <property type="match status" value="1"/>
</dbReference>
<comment type="similarity">
    <text evidence="7">Belongs to the protein kinase superfamily. PAN3 family.</text>
</comment>
<dbReference type="InterPro" id="IPR000719">
    <property type="entry name" value="Prot_kinase_dom"/>
</dbReference>
<protein>
    <recommendedName>
        <fullName evidence="7">PAN2-PAN3 deadenylation complex subunit PAN3</fullName>
    </recommendedName>
    <alternativeName>
        <fullName evidence="7">PAB1P-dependent poly(A)-specific ribonuclease</fullName>
    </alternativeName>
    <alternativeName>
        <fullName evidence="7">Poly(A)-nuclease deadenylation complex subunit 3</fullName>
        <shortName evidence="7">PAN deadenylation complex subunit 3</shortName>
    </alternativeName>
</protein>
<feature type="coiled-coil region" evidence="7">
    <location>
        <begin position="483"/>
        <end position="521"/>
    </location>
</feature>
<evidence type="ECO:0000313" key="11">
    <source>
        <dbReference type="EMBL" id="KAL0068912.1"/>
    </source>
</evidence>
<dbReference type="Gene3D" id="1.20.5.5160">
    <property type="match status" value="1"/>
</dbReference>
<keyword evidence="2 7" id="KW-0963">Cytoplasm</keyword>
<dbReference type="PROSITE" id="PS50103">
    <property type="entry name" value="ZF_C3H1"/>
    <property type="match status" value="1"/>
</dbReference>
<keyword evidence="8" id="KW-0863">Zinc-finger</keyword>
<dbReference type="PANTHER" id="PTHR12272">
    <property type="entry name" value="DEADENYLATION COMPLEX SUBUNIT PAN3"/>
    <property type="match status" value="1"/>
</dbReference>
<feature type="binding site" evidence="7">
    <location>
        <begin position="378"/>
        <end position="379"/>
    </location>
    <ligand>
        <name>ATP</name>
        <dbReference type="ChEBI" id="CHEBI:30616"/>
    </ligand>
</feature>
<comment type="subcellular location">
    <subcellularLocation>
        <location evidence="1 7">Cytoplasm</location>
    </subcellularLocation>
</comment>